<dbReference type="RefSeq" id="WP_107662305.1">
    <property type="nucleotide sequence ID" value="NZ_PZKG01000006.1"/>
</dbReference>
<name>A0A2T4JZH1_9RHOB</name>
<evidence type="ECO:0000313" key="3">
    <source>
        <dbReference type="EMBL" id="PTE23325.1"/>
    </source>
</evidence>
<keyword evidence="1" id="KW-0472">Membrane</keyword>
<keyword evidence="1" id="KW-0812">Transmembrane</keyword>
<dbReference type="AlphaFoldDB" id="A0A2T4JZH1"/>
<keyword evidence="1" id="KW-1133">Transmembrane helix</keyword>
<comment type="caution">
    <text evidence="3">The sequence shown here is derived from an EMBL/GenBank/DDBJ whole genome shotgun (WGS) entry which is preliminary data.</text>
</comment>
<feature type="domain" description="DUF1468" evidence="2">
    <location>
        <begin position="11"/>
        <end position="141"/>
    </location>
</feature>
<dbReference type="Pfam" id="PF07331">
    <property type="entry name" value="TctB"/>
    <property type="match status" value="1"/>
</dbReference>
<dbReference type="EMBL" id="PZKG01000006">
    <property type="protein sequence ID" value="PTE23325.1"/>
    <property type="molecule type" value="Genomic_DNA"/>
</dbReference>
<feature type="transmembrane region" description="Helical" evidence="1">
    <location>
        <begin position="12"/>
        <end position="30"/>
    </location>
</feature>
<sequence>MSGIDYREMAGGAFVTLLGVGFASYAAIHYTVGTVTRMGPGMVPVALGVLLAVFGLVIIFGSFSSLPQRGEIRIFVPLVILGSVLAFALTIRPLGLLPAVLACTLVSTLAERKLSVVGRFVLAAVLGASAWLVFIVALQLPIALVNWPF</sequence>
<evidence type="ECO:0000256" key="1">
    <source>
        <dbReference type="SAM" id="Phobius"/>
    </source>
</evidence>
<protein>
    <submittedName>
        <fullName evidence="3">Tripartite tricarboxylate transporter TctB family protein</fullName>
    </submittedName>
</protein>
<reference evidence="3 4" key="1">
    <citation type="submission" date="2018-03" db="EMBL/GenBank/DDBJ databases">
        <title>Cereibacter changlensis.</title>
        <authorList>
            <person name="Meyer T.E."/>
            <person name="Miller S."/>
            <person name="Lodha T."/>
            <person name="Gandham S."/>
            <person name="Chintalapati S."/>
            <person name="Chintalapati V.R."/>
        </authorList>
    </citation>
    <scope>NUCLEOTIDE SEQUENCE [LARGE SCALE GENOMIC DNA]</scope>
    <source>
        <strain evidence="3 4">JA139</strain>
    </source>
</reference>
<gene>
    <name evidence="3" type="ORF">C5F48_02355</name>
</gene>
<feature type="transmembrane region" description="Helical" evidence="1">
    <location>
        <begin position="42"/>
        <end position="63"/>
    </location>
</feature>
<feature type="transmembrane region" description="Helical" evidence="1">
    <location>
        <begin position="120"/>
        <end position="145"/>
    </location>
</feature>
<feature type="transmembrane region" description="Helical" evidence="1">
    <location>
        <begin position="75"/>
        <end position="100"/>
    </location>
</feature>
<organism evidence="3 4">
    <name type="scientific">Cereibacter changlensis JA139</name>
    <dbReference type="NCBI Taxonomy" id="1188249"/>
    <lineage>
        <taxon>Bacteria</taxon>
        <taxon>Pseudomonadati</taxon>
        <taxon>Pseudomonadota</taxon>
        <taxon>Alphaproteobacteria</taxon>
        <taxon>Rhodobacterales</taxon>
        <taxon>Paracoccaceae</taxon>
        <taxon>Cereibacter</taxon>
    </lineage>
</organism>
<dbReference type="Proteomes" id="UP000241010">
    <property type="component" value="Unassembled WGS sequence"/>
</dbReference>
<accession>A0A2T4JZH1</accession>
<evidence type="ECO:0000259" key="2">
    <source>
        <dbReference type="Pfam" id="PF07331"/>
    </source>
</evidence>
<dbReference type="InterPro" id="IPR009936">
    <property type="entry name" value="DUF1468"/>
</dbReference>
<dbReference type="OrthoDB" id="5186924at2"/>
<keyword evidence="4" id="KW-1185">Reference proteome</keyword>
<proteinExistence type="predicted"/>
<evidence type="ECO:0000313" key="4">
    <source>
        <dbReference type="Proteomes" id="UP000241010"/>
    </source>
</evidence>